<protein>
    <submittedName>
        <fullName evidence="1">Uncharacterized protein</fullName>
    </submittedName>
</protein>
<dbReference type="Proteomes" id="UP001187192">
    <property type="component" value="Unassembled WGS sequence"/>
</dbReference>
<accession>A0AA88E3S6</accession>
<organism evidence="1 2">
    <name type="scientific">Ficus carica</name>
    <name type="common">Common fig</name>
    <dbReference type="NCBI Taxonomy" id="3494"/>
    <lineage>
        <taxon>Eukaryota</taxon>
        <taxon>Viridiplantae</taxon>
        <taxon>Streptophyta</taxon>
        <taxon>Embryophyta</taxon>
        <taxon>Tracheophyta</taxon>
        <taxon>Spermatophyta</taxon>
        <taxon>Magnoliopsida</taxon>
        <taxon>eudicotyledons</taxon>
        <taxon>Gunneridae</taxon>
        <taxon>Pentapetalae</taxon>
        <taxon>rosids</taxon>
        <taxon>fabids</taxon>
        <taxon>Rosales</taxon>
        <taxon>Moraceae</taxon>
        <taxon>Ficeae</taxon>
        <taxon>Ficus</taxon>
    </lineage>
</organism>
<name>A0AA88E3S6_FICCA</name>
<dbReference type="AlphaFoldDB" id="A0AA88E3S6"/>
<evidence type="ECO:0000313" key="2">
    <source>
        <dbReference type="Proteomes" id="UP001187192"/>
    </source>
</evidence>
<proteinExistence type="predicted"/>
<gene>
    <name evidence="1" type="ORF">TIFTF001_036196</name>
</gene>
<dbReference type="EMBL" id="BTGU01000409">
    <property type="protein sequence ID" value="GMN67133.1"/>
    <property type="molecule type" value="Genomic_DNA"/>
</dbReference>
<reference evidence="1" key="1">
    <citation type="submission" date="2023-07" db="EMBL/GenBank/DDBJ databases">
        <title>draft genome sequence of fig (Ficus carica).</title>
        <authorList>
            <person name="Takahashi T."/>
            <person name="Nishimura K."/>
        </authorList>
    </citation>
    <scope>NUCLEOTIDE SEQUENCE</scope>
</reference>
<evidence type="ECO:0000313" key="1">
    <source>
        <dbReference type="EMBL" id="GMN67133.1"/>
    </source>
</evidence>
<keyword evidence="2" id="KW-1185">Reference proteome</keyword>
<comment type="caution">
    <text evidence="1">The sequence shown here is derived from an EMBL/GenBank/DDBJ whole genome shotgun (WGS) entry which is preliminary data.</text>
</comment>
<sequence length="190" mass="20043">MEVTRSYNFLASPNLSNSPPYGKSDPLVTTPMVFQTSGSDDVSSICWTTFRSLGSLLSPQKSSCNPYISSDIMLRIIASMVIIPGGMGPLGVSGNSCVERLVEAVFLQKLDSGACCVYVRGSFAAGVFPDIERGCSGATGLLCCHCGQLASQGLILGTNAFHLRLLGIVLMGLFYNGSTCYSQLSDMAAL</sequence>